<accession>A0A4R6M457</accession>
<protein>
    <submittedName>
        <fullName evidence="2">Uncharacterized protein</fullName>
    </submittedName>
</protein>
<gene>
    <name evidence="2" type="ORF">DFP79_3404</name>
</gene>
<dbReference type="OrthoDB" id="6106048at2"/>
<comment type="caution">
    <text evidence="2">The sequence shown here is derived from an EMBL/GenBank/DDBJ whole genome shotgun (WGS) entry which is preliminary data.</text>
</comment>
<evidence type="ECO:0000313" key="3">
    <source>
        <dbReference type="Proteomes" id="UP000294656"/>
    </source>
</evidence>
<organism evidence="2 3">
    <name type="scientific">Marinomonas balearica</name>
    <dbReference type="NCBI Taxonomy" id="491947"/>
    <lineage>
        <taxon>Bacteria</taxon>
        <taxon>Pseudomonadati</taxon>
        <taxon>Pseudomonadota</taxon>
        <taxon>Gammaproteobacteria</taxon>
        <taxon>Oceanospirillales</taxon>
        <taxon>Oceanospirillaceae</taxon>
        <taxon>Marinomonas</taxon>
    </lineage>
</organism>
<name>A0A4R6M457_9GAMM</name>
<dbReference type="EMBL" id="SNXC01000016">
    <property type="protein sequence ID" value="TDO95475.1"/>
    <property type="molecule type" value="Genomic_DNA"/>
</dbReference>
<keyword evidence="3" id="KW-1185">Reference proteome</keyword>
<dbReference type="AlphaFoldDB" id="A0A4R6M457"/>
<evidence type="ECO:0000256" key="1">
    <source>
        <dbReference type="SAM" id="MobiDB-lite"/>
    </source>
</evidence>
<dbReference type="Proteomes" id="UP000294656">
    <property type="component" value="Unassembled WGS sequence"/>
</dbReference>
<proteinExistence type="predicted"/>
<sequence length="158" mass="17432">MSDTVTQTFNAEPDETVLTNALRNQDDIPILMDIVGTQDVKATQQTASSKKKEQTPSAVYSEDSVLDIESKNVEKASPALKISSSEKEAANSPLSQEDYFSLSMDDGDTQTPLAAIDEQQDDEQRDRAHLEAAIQTVLEQRLPSLITDVLIEYTKRKG</sequence>
<feature type="region of interest" description="Disordered" evidence="1">
    <location>
        <begin position="44"/>
        <end position="112"/>
    </location>
</feature>
<evidence type="ECO:0000313" key="2">
    <source>
        <dbReference type="EMBL" id="TDO95475.1"/>
    </source>
</evidence>
<dbReference type="RefSeq" id="WP_133505095.1">
    <property type="nucleotide sequence ID" value="NZ_SNXC01000016.1"/>
</dbReference>
<reference evidence="2 3" key="1">
    <citation type="submission" date="2019-03" db="EMBL/GenBank/DDBJ databases">
        <title>Genomic Encyclopedia of Type Strains, Phase III (KMG-III): the genomes of soil and plant-associated and newly described type strains.</title>
        <authorList>
            <person name="Whitman W."/>
        </authorList>
    </citation>
    <scope>NUCLEOTIDE SEQUENCE [LARGE SCALE GENOMIC DNA]</scope>
    <source>
        <strain evidence="2 3">CECT 7378</strain>
    </source>
</reference>